<feature type="non-terminal residue" evidence="2">
    <location>
        <position position="369"/>
    </location>
</feature>
<dbReference type="OrthoDB" id="1933107at2759"/>
<dbReference type="Pfam" id="PF16418">
    <property type="entry name" value="CNOT1_HEAT"/>
    <property type="match status" value="1"/>
</dbReference>
<feature type="domain" description="CCR4-NOT transcription complex subunit 1 HEAT repeat" evidence="1">
    <location>
        <begin position="235"/>
        <end position="355"/>
    </location>
</feature>
<dbReference type="GO" id="GO:0000932">
    <property type="term" value="C:P-body"/>
    <property type="evidence" value="ECO:0007669"/>
    <property type="project" value="TreeGrafter"/>
</dbReference>
<organism evidence="2 3">
    <name type="scientific">Pseudoloma neurophilia</name>
    <dbReference type="NCBI Taxonomy" id="146866"/>
    <lineage>
        <taxon>Eukaryota</taxon>
        <taxon>Fungi</taxon>
        <taxon>Fungi incertae sedis</taxon>
        <taxon>Microsporidia</taxon>
        <taxon>Pseudoloma</taxon>
    </lineage>
</organism>
<dbReference type="InterPro" id="IPR040398">
    <property type="entry name" value="Not1"/>
</dbReference>
<proteinExistence type="predicted"/>
<dbReference type="GO" id="GO:0030015">
    <property type="term" value="C:CCR4-NOT core complex"/>
    <property type="evidence" value="ECO:0007669"/>
    <property type="project" value="InterPro"/>
</dbReference>
<evidence type="ECO:0000313" key="3">
    <source>
        <dbReference type="Proteomes" id="UP000051530"/>
    </source>
</evidence>
<name>A0A0R0M0E8_9MICR</name>
<comment type="caution">
    <text evidence="2">The sequence shown here is derived from an EMBL/GenBank/DDBJ whole genome shotgun (WGS) entry which is preliminary data.</text>
</comment>
<gene>
    <name evidence="2" type="ORF">M153_5678000191</name>
</gene>
<dbReference type="VEuPathDB" id="MicrosporidiaDB:M153_5678000191"/>
<protein>
    <submittedName>
        <fullName evidence="2">Negative regulator of transcription</fullName>
    </submittedName>
</protein>
<dbReference type="PANTHER" id="PTHR13162">
    <property type="entry name" value="CCR4-NOT TRANSCRIPTION COMPLEX"/>
    <property type="match status" value="1"/>
</dbReference>
<dbReference type="InterPro" id="IPR032194">
    <property type="entry name" value="CNOT1_HEAT"/>
</dbReference>
<dbReference type="PANTHER" id="PTHR13162:SF8">
    <property type="entry name" value="CCR4-NOT TRANSCRIPTION COMPLEX SUBUNIT 1"/>
    <property type="match status" value="1"/>
</dbReference>
<dbReference type="EMBL" id="LGUB01000909">
    <property type="protein sequence ID" value="KRH92465.1"/>
    <property type="molecule type" value="Genomic_DNA"/>
</dbReference>
<dbReference type="AlphaFoldDB" id="A0A0R0M0E8"/>
<dbReference type="GO" id="GO:0060090">
    <property type="term" value="F:molecular adaptor activity"/>
    <property type="evidence" value="ECO:0007669"/>
    <property type="project" value="TreeGrafter"/>
</dbReference>
<evidence type="ECO:0000259" key="1">
    <source>
        <dbReference type="Pfam" id="PF16418"/>
    </source>
</evidence>
<evidence type="ECO:0000313" key="2">
    <source>
        <dbReference type="EMBL" id="KRH92465.1"/>
    </source>
</evidence>
<sequence length="369" mass="43055">MTAKQSETLLSCILENEGSYTDSVTLDALITKIKQKREISDGEVTDLIIHIVNDKKEWHVPELINTIKSLLNINWVKIYEKLDSPNLIIDIRSFNKILKIWSYISDNQSLPYHTFFTQWENKEAQEQFLIFYIENRENIIDIRNNIYLKPIIPLSDLEFEEEIFTSSSSVSQHSSEKRTVVQCDLIQTHFNCIELFECISKKSKKLSDLLIRKIIFISPEWGFFGLSTIFPTHRTIFEELFLSNLKREKFSILGFLDKRDPAFLIQCLSDARDNGFSLNKLLDITLELKLLPSILEYLHPPFFCFEILILSSKRDHLNLNIWISNTFKNKGDAFVQGMIAYITEKTKQSTNNGEHISNEPFSMYISNQT</sequence>
<dbReference type="GO" id="GO:0017148">
    <property type="term" value="P:negative regulation of translation"/>
    <property type="evidence" value="ECO:0007669"/>
    <property type="project" value="InterPro"/>
</dbReference>
<dbReference type="GO" id="GO:0000288">
    <property type="term" value="P:nuclear-transcribed mRNA catabolic process, deadenylation-dependent decay"/>
    <property type="evidence" value="ECO:0007669"/>
    <property type="project" value="TreeGrafter"/>
</dbReference>
<accession>A0A0R0M0E8</accession>
<reference evidence="2 3" key="1">
    <citation type="submission" date="2015-07" db="EMBL/GenBank/DDBJ databases">
        <title>The genome of Pseudoloma neurophilia, a relevant intracellular parasite of the zebrafish.</title>
        <authorList>
            <person name="Ndikumana S."/>
            <person name="Pelin A."/>
            <person name="Sanders J."/>
            <person name="Corradi N."/>
        </authorList>
    </citation>
    <scope>NUCLEOTIDE SEQUENCE [LARGE SCALE GENOMIC DNA]</scope>
    <source>
        <strain evidence="2 3">MK1</strain>
    </source>
</reference>
<keyword evidence="3" id="KW-1185">Reference proteome</keyword>
<dbReference type="Proteomes" id="UP000051530">
    <property type="component" value="Unassembled WGS sequence"/>
</dbReference>